<dbReference type="PATRIC" id="fig|1126833.4.peg.984"/>
<dbReference type="GO" id="GO:0005737">
    <property type="term" value="C:cytoplasm"/>
    <property type="evidence" value="ECO:0007669"/>
    <property type="project" value="TreeGrafter"/>
</dbReference>
<accession>A0A0D5NF34</accession>
<organism evidence="7 8">
    <name type="scientific">Paenibacillus beijingensis</name>
    <dbReference type="NCBI Taxonomy" id="1126833"/>
    <lineage>
        <taxon>Bacteria</taxon>
        <taxon>Bacillati</taxon>
        <taxon>Bacillota</taxon>
        <taxon>Bacilli</taxon>
        <taxon>Bacillales</taxon>
        <taxon>Paenibacillaceae</taxon>
        <taxon>Paenibacillus</taxon>
    </lineage>
</organism>
<dbReference type="PANTHER" id="PTHR42800">
    <property type="entry name" value="EXOINULINASE INUD (AFU_ORTHOLOGUE AFUA_5G00480)"/>
    <property type="match status" value="1"/>
</dbReference>
<feature type="domain" description="Glycosyl hydrolase family 32 N-terminal" evidence="5">
    <location>
        <begin position="22"/>
        <end position="324"/>
    </location>
</feature>
<dbReference type="Gene3D" id="2.60.120.560">
    <property type="entry name" value="Exo-inulinase, domain 1"/>
    <property type="match status" value="1"/>
</dbReference>
<keyword evidence="8" id="KW-1185">Reference proteome</keyword>
<evidence type="ECO:0000313" key="7">
    <source>
        <dbReference type="EMBL" id="AJY73999.1"/>
    </source>
</evidence>
<dbReference type="HOGENOM" id="CLU_001528_3_1_9"/>
<evidence type="ECO:0000256" key="3">
    <source>
        <dbReference type="ARBA" id="ARBA00023295"/>
    </source>
</evidence>
<evidence type="ECO:0008006" key="9">
    <source>
        <dbReference type="Google" id="ProtNLM"/>
    </source>
</evidence>
<dbReference type="Proteomes" id="UP000032633">
    <property type="component" value="Chromosome"/>
</dbReference>
<dbReference type="PANTHER" id="PTHR42800:SF1">
    <property type="entry name" value="EXOINULINASE INUD (AFU_ORTHOLOGUE AFUA_5G00480)"/>
    <property type="match status" value="1"/>
</dbReference>
<dbReference type="GO" id="GO:0005987">
    <property type="term" value="P:sucrose catabolic process"/>
    <property type="evidence" value="ECO:0007669"/>
    <property type="project" value="TreeGrafter"/>
</dbReference>
<dbReference type="GO" id="GO:0004575">
    <property type="term" value="F:sucrose alpha-glucosidase activity"/>
    <property type="evidence" value="ECO:0007669"/>
    <property type="project" value="TreeGrafter"/>
</dbReference>
<name>A0A0D5NF34_9BACL</name>
<protein>
    <recommendedName>
        <fullName evidence="9">Levanase</fullName>
    </recommendedName>
</protein>
<dbReference type="Pfam" id="PF08244">
    <property type="entry name" value="Glyco_hydro_32C"/>
    <property type="match status" value="1"/>
</dbReference>
<dbReference type="AlphaFoldDB" id="A0A0D5NF34"/>
<dbReference type="KEGG" id="pbj:VN24_04470"/>
<reference evidence="8" key="2">
    <citation type="submission" date="2015-03" db="EMBL/GenBank/DDBJ databases">
        <title>Genome sequence of Paenibacillus beijingensis strain DSM 24997T.</title>
        <authorList>
            <person name="Kwak Y."/>
            <person name="Shin J.-H."/>
        </authorList>
    </citation>
    <scope>NUCLEOTIDE SEQUENCE [LARGE SCALE GENOMIC DNA]</scope>
    <source>
        <strain evidence="8">DSM 24997</strain>
    </source>
</reference>
<evidence type="ECO:0000256" key="2">
    <source>
        <dbReference type="ARBA" id="ARBA00022801"/>
    </source>
</evidence>
<dbReference type="Gene3D" id="2.115.10.20">
    <property type="entry name" value="Glycosyl hydrolase domain, family 43"/>
    <property type="match status" value="1"/>
</dbReference>
<dbReference type="InterPro" id="IPR023296">
    <property type="entry name" value="Glyco_hydro_beta-prop_sf"/>
</dbReference>
<keyword evidence="3 4" id="KW-0326">Glycosidase</keyword>
<gene>
    <name evidence="7" type="ORF">VN24_04470</name>
</gene>
<feature type="domain" description="Glycosyl hydrolase family 32 C-terminal" evidence="6">
    <location>
        <begin position="327"/>
        <end position="483"/>
    </location>
</feature>
<evidence type="ECO:0000256" key="4">
    <source>
        <dbReference type="RuleBase" id="RU362110"/>
    </source>
</evidence>
<reference evidence="7 8" key="1">
    <citation type="journal article" date="2015" name="J. Biotechnol.">
        <title>Complete genome sequence of Paenibacillus beijingensis 7188(T) (=DSM 24997(T)), a novel rhizobacterium from jujube garden soil.</title>
        <authorList>
            <person name="Kwak Y."/>
            <person name="Shin J.H."/>
        </authorList>
    </citation>
    <scope>NUCLEOTIDE SEQUENCE [LARGE SCALE GENOMIC DNA]</scope>
    <source>
        <strain evidence="7 8">DSM 24997</strain>
    </source>
</reference>
<dbReference type="EMBL" id="CP011058">
    <property type="protein sequence ID" value="AJY73999.1"/>
    <property type="molecule type" value="Genomic_DNA"/>
</dbReference>
<dbReference type="CDD" id="cd18622">
    <property type="entry name" value="GH32_Inu-like"/>
    <property type="match status" value="1"/>
</dbReference>
<sequence>MERRQGMIAQTDYKELYRPQFHLTPPAGPMSDPNGMVFFEGEYHQFYQYSGQWGHAVSTDLVHWEHLPLALVRDELGDCWSGSAVVDWDDSSGLFGGSAGLVALFTHFKDGLQSLSLAYSADRGRTWIKYAGNPVIPNPGLKDFRDPKVLRHKESGKWVMVVSADQCVHFYSSDNLIDWTFESEFGEGQGSHVAVWECPDLFALPIDGNPDRLKWVLHVSLGDNAETDGSTAQYFIGEFDGRTFVNDLPAAEVRWTDYGQDFYAAVSYSDVPDEDGRRIWLGWTSNWKYPFEGPTEPWKGGMSIPRSLSLKTLQDGTIGLVQQPAQELQRLREGRREFQPAVVGDGALSLDFSGSSYELVTEIEWEDAEEFGIRLCVSDREATAVGYSPNNACLFLDRTRSGFSDIQSRSGGPAGFAKRFEAPYSTAERRVKLHVFVDVSIVEVFVDDGERVITSLIYPDAASGSLELYASGGSALFSNLNIYPLRSIW</sequence>
<dbReference type="InterPro" id="IPR013320">
    <property type="entry name" value="ConA-like_dom_sf"/>
</dbReference>
<proteinExistence type="inferred from homology"/>
<evidence type="ECO:0000259" key="6">
    <source>
        <dbReference type="Pfam" id="PF08244"/>
    </source>
</evidence>
<dbReference type="STRING" id="1126833.VN24_04470"/>
<dbReference type="Pfam" id="PF00251">
    <property type="entry name" value="Glyco_hydro_32N"/>
    <property type="match status" value="1"/>
</dbReference>
<evidence type="ECO:0000256" key="1">
    <source>
        <dbReference type="ARBA" id="ARBA00009902"/>
    </source>
</evidence>
<dbReference type="InterPro" id="IPR013148">
    <property type="entry name" value="Glyco_hydro_32_N"/>
</dbReference>
<keyword evidence="2 4" id="KW-0378">Hydrolase</keyword>
<comment type="similarity">
    <text evidence="1 4">Belongs to the glycosyl hydrolase 32 family.</text>
</comment>
<dbReference type="InterPro" id="IPR001362">
    <property type="entry name" value="Glyco_hydro_32"/>
</dbReference>
<dbReference type="SMART" id="SM00640">
    <property type="entry name" value="Glyco_32"/>
    <property type="match status" value="1"/>
</dbReference>
<evidence type="ECO:0000259" key="5">
    <source>
        <dbReference type="Pfam" id="PF00251"/>
    </source>
</evidence>
<dbReference type="InterPro" id="IPR013189">
    <property type="entry name" value="Glyco_hydro_32_C"/>
</dbReference>
<evidence type="ECO:0000313" key="8">
    <source>
        <dbReference type="Proteomes" id="UP000032633"/>
    </source>
</evidence>
<dbReference type="SUPFAM" id="SSF49899">
    <property type="entry name" value="Concanavalin A-like lectins/glucanases"/>
    <property type="match status" value="1"/>
</dbReference>
<dbReference type="SUPFAM" id="SSF75005">
    <property type="entry name" value="Arabinanase/levansucrase/invertase"/>
    <property type="match status" value="1"/>
</dbReference>